<dbReference type="RefSeq" id="WP_144329065.1">
    <property type="nucleotide sequence ID" value="NZ_VJON01000041.1"/>
</dbReference>
<sequence length="102" mass="10862">MSGARSDASASAALTAARAALAVERLLTLVDPRGRLRAVVATGTQAQALAALREVRQRLHGLPLVRRGGVDSALVATAEELITARLLDERTIAEDYQDCKKR</sequence>
<comment type="caution">
    <text evidence="1">The sequence shown here is derived from an EMBL/GenBank/DDBJ whole genome shotgun (WGS) entry which is preliminary data.</text>
</comment>
<gene>
    <name evidence="1" type="ORF">Tchar_02196</name>
</gene>
<dbReference type="AlphaFoldDB" id="A0A554X8F3"/>
<keyword evidence="2" id="KW-1185">Reference proteome</keyword>
<name>A0A554X8F3_9BURK</name>
<protein>
    <submittedName>
        <fullName evidence="1">Uncharacterized protein</fullName>
    </submittedName>
</protein>
<reference evidence="1 2" key="1">
    <citation type="submission" date="2019-07" db="EMBL/GenBank/DDBJ databases">
        <title>Tepidimonas charontis SPSP-6 draft genome.</title>
        <authorList>
            <person name="Da Costa M.S."/>
            <person name="Froufe H.J.C."/>
            <person name="Egas C."/>
            <person name="Albuquerque L."/>
        </authorList>
    </citation>
    <scope>NUCLEOTIDE SEQUENCE [LARGE SCALE GENOMIC DNA]</scope>
    <source>
        <strain evidence="1 2">SPSP-6</strain>
    </source>
</reference>
<accession>A0A554X8F3</accession>
<evidence type="ECO:0000313" key="1">
    <source>
        <dbReference type="EMBL" id="TSE32109.1"/>
    </source>
</evidence>
<dbReference type="Proteomes" id="UP000318294">
    <property type="component" value="Unassembled WGS sequence"/>
</dbReference>
<dbReference type="EMBL" id="VJON01000041">
    <property type="protein sequence ID" value="TSE32109.1"/>
    <property type="molecule type" value="Genomic_DNA"/>
</dbReference>
<organism evidence="1 2">
    <name type="scientific">Tepidimonas charontis</name>
    <dbReference type="NCBI Taxonomy" id="2267262"/>
    <lineage>
        <taxon>Bacteria</taxon>
        <taxon>Pseudomonadati</taxon>
        <taxon>Pseudomonadota</taxon>
        <taxon>Betaproteobacteria</taxon>
        <taxon>Burkholderiales</taxon>
        <taxon>Tepidimonas</taxon>
    </lineage>
</organism>
<proteinExistence type="predicted"/>
<evidence type="ECO:0000313" key="2">
    <source>
        <dbReference type="Proteomes" id="UP000318294"/>
    </source>
</evidence>